<dbReference type="EC" id="3.4.24.-" evidence="11"/>
<feature type="transmembrane region" description="Helical" evidence="11">
    <location>
        <begin position="6"/>
        <end position="30"/>
    </location>
</feature>
<dbReference type="GO" id="GO:0006508">
    <property type="term" value="P:proteolysis"/>
    <property type="evidence" value="ECO:0007669"/>
    <property type="project" value="UniProtKB-KW"/>
</dbReference>
<dbReference type="SMART" id="SM00228">
    <property type="entry name" value="PDZ"/>
    <property type="match status" value="1"/>
</dbReference>
<reference evidence="14" key="1">
    <citation type="submission" date="2016-10" db="EMBL/GenBank/DDBJ databases">
        <authorList>
            <person name="Varghese N."/>
            <person name="Submissions S."/>
        </authorList>
    </citation>
    <scope>NUCLEOTIDE SEQUENCE [LARGE SCALE GENOMIC DNA]</scope>
    <source>
        <strain evidence="14">DSM 26471</strain>
    </source>
</reference>
<evidence type="ECO:0000256" key="3">
    <source>
        <dbReference type="ARBA" id="ARBA00007931"/>
    </source>
</evidence>
<dbReference type="AlphaFoldDB" id="A0A1I3KUN5"/>
<dbReference type="STRING" id="588602.SAMN04487991_0804"/>
<evidence type="ECO:0000256" key="7">
    <source>
        <dbReference type="ARBA" id="ARBA00022833"/>
    </source>
</evidence>
<evidence type="ECO:0000256" key="6">
    <source>
        <dbReference type="ARBA" id="ARBA00022801"/>
    </source>
</evidence>
<evidence type="ECO:0000313" key="14">
    <source>
        <dbReference type="Proteomes" id="UP000199630"/>
    </source>
</evidence>
<dbReference type="InterPro" id="IPR001478">
    <property type="entry name" value="PDZ"/>
</dbReference>
<keyword evidence="5 11" id="KW-0812">Transmembrane</keyword>
<dbReference type="InterPro" id="IPR041489">
    <property type="entry name" value="PDZ_6"/>
</dbReference>
<keyword evidence="10 11" id="KW-0472">Membrane</keyword>
<keyword evidence="9 11" id="KW-0482">Metalloprotease</keyword>
<dbReference type="InterPro" id="IPR036034">
    <property type="entry name" value="PDZ_sf"/>
</dbReference>
<keyword evidence="7 11" id="KW-0862">Zinc</keyword>
<sequence>MDVNTLLSSLGGTAFTLVFFIVALSIIVTVHEYGHYIVGRWSGIKADVFSLGFGKPIWQRTDKRGTVWQIASLPFGGYVKFAGDANAASAPDAHAVEGLSAEEARHTMPGAPLWARTLTVAAGPVFNFIFSFLVFTLFVLFVGQASDRIIVDEVAPTPYETGLQTGDQILAINGQEAPETSGLLGFLEALPRQAQMSYTVLRDGNEVSVDGPYPYPVVVAAVSPKSAARDAGIETGDVITHLDGTPVNTFWDLQDYVMGHDGAEMTLTVWRDSKAGGETFETTLEPRRRDIPADDGGFETRWLIGITGGLLFSVGTEPVGLGEAILSGAEGVWRIITTSLSGLWHMITGAISACNLSGPVGIAEVVSTSAADGAMSFVTTVAMLSTAIGLINLFPIPVLDGGHLVFYAYEAVRGKPLPDRAVGIMMTVGLAVIMTFMVLGLGSDLFCK</sequence>
<evidence type="ECO:0000256" key="1">
    <source>
        <dbReference type="ARBA" id="ARBA00001947"/>
    </source>
</evidence>
<evidence type="ECO:0000256" key="4">
    <source>
        <dbReference type="ARBA" id="ARBA00022670"/>
    </source>
</evidence>
<evidence type="ECO:0000259" key="12">
    <source>
        <dbReference type="SMART" id="SM00228"/>
    </source>
</evidence>
<evidence type="ECO:0000256" key="2">
    <source>
        <dbReference type="ARBA" id="ARBA00004141"/>
    </source>
</evidence>
<dbReference type="GO" id="GO:0016020">
    <property type="term" value="C:membrane"/>
    <property type="evidence" value="ECO:0007669"/>
    <property type="project" value="UniProtKB-SubCell"/>
</dbReference>
<keyword evidence="11" id="KW-0479">Metal-binding</keyword>
<keyword evidence="14" id="KW-1185">Reference proteome</keyword>
<keyword evidence="6 11" id="KW-0378">Hydrolase</keyword>
<organism evidence="13 14">
    <name type="scientific">Celeribacter neptunius</name>
    <dbReference type="NCBI Taxonomy" id="588602"/>
    <lineage>
        <taxon>Bacteria</taxon>
        <taxon>Pseudomonadati</taxon>
        <taxon>Pseudomonadota</taxon>
        <taxon>Alphaproteobacteria</taxon>
        <taxon>Rhodobacterales</taxon>
        <taxon>Roseobacteraceae</taxon>
        <taxon>Celeribacter</taxon>
    </lineage>
</organism>
<evidence type="ECO:0000256" key="8">
    <source>
        <dbReference type="ARBA" id="ARBA00022989"/>
    </source>
</evidence>
<dbReference type="EMBL" id="FORH01000001">
    <property type="protein sequence ID" value="SFI76167.1"/>
    <property type="molecule type" value="Genomic_DNA"/>
</dbReference>
<comment type="similarity">
    <text evidence="3 11">Belongs to the peptidase M50B family.</text>
</comment>
<keyword evidence="4 13" id="KW-0645">Protease</keyword>
<evidence type="ECO:0000256" key="5">
    <source>
        <dbReference type="ARBA" id="ARBA00022692"/>
    </source>
</evidence>
<protein>
    <recommendedName>
        <fullName evidence="11">Zinc metalloprotease</fullName>
        <ecNumber evidence="11">3.4.24.-</ecNumber>
    </recommendedName>
</protein>
<dbReference type="Proteomes" id="UP000199630">
    <property type="component" value="Unassembled WGS sequence"/>
</dbReference>
<feature type="transmembrane region" description="Helical" evidence="11">
    <location>
        <begin position="421"/>
        <end position="442"/>
    </location>
</feature>
<dbReference type="InterPro" id="IPR004387">
    <property type="entry name" value="Pept_M50_Zn"/>
</dbReference>
<dbReference type="CDD" id="cd06163">
    <property type="entry name" value="S2P-M50_PDZ_RseP-like"/>
    <property type="match status" value="1"/>
</dbReference>
<dbReference type="SUPFAM" id="SSF50156">
    <property type="entry name" value="PDZ domain-like"/>
    <property type="match status" value="2"/>
</dbReference>
<dbReference type="CDD" id="cd23081">
    <property type="entry name" value="cpPDZ_EcRseP-like"/>
    <property type="match status" value="1"/>
</dbReference>
<evidence type="ECO:0000313" key="13">
    <source>
        <dbReference type="EMBL" id="SFI76167.1"/>
    </source>
</evidence>
<dbReference type="OrthoDB" id="9782003at2"/>
<comment type="subcellular location">
    <subcellularLocation>
        <location evidence="2">Membrane</location>
        <topology evidence="2">Multi-pass membrane protein</topology>
    </subcellularLocation>
</comment>
<comment type="cofactor">
    <cofactor evidence="1 11">
        <name>Zn(2+)</name>
        <dbReference type="ChEBI" id="CHEBI:29105"/>
    </cofactor>
</comment>
<dbReference type="RefSeq" id="WP_090057683.1">
    <property type="nucleotide sequence ID" value="NZ_FORH01000001.1"/>
</dbReference>
<evidence type="ECO:0000256" key="9">
    <source>
        <dbReference type="ARBA" id="ARBA00023049"/>
    </source>
</evidence>
<dbReference type="PANTHER" id="PTHR42837:SF2">
    <property type="entry name" value="MEMBRANE METALLOPROTEASE ARASP2, CHLOROPLASTIC-RELATED"/>
    <property type="match status" value="1"/>
</dbReference>
<dbReference type="Pfam" id="PF17820">
    <property type="entry name" value="PDZ_6"/>
    <property type="match status" value="1"/>
</dbReference>
<evidence type="ECO:0000256" key="11">
    <source>
        <dbReference type="RuleBase" id="RU362031"/>
    </source>
</evidence>
<dbReference type="Pfam" id="PF02163">
    <property type="entry name" value="Peptidase_M50"/>
    <property type="match status" value="1"/>
</dbReference>
<accession>A0A1I3KUN5</accession>
<evidence type="ECO:0000256" key="10">
    <source>
        <dbReference type="ARBA" id="ARBA00023136"/>
    </source>
</evidence>
<dbReference type="NCBIfam" id="TIGR00054">
    <property type="entry name" value="RIP metalloprotease RseP"/>
    <property type="match status" value="1"/>
</dbReference>
<gene>
    <name evidence="13" type="ORF">SAMN04487991_0804</name>
</gene>
<dbReference type="GO" id="GO:0046872">
    <property type="term" value="F:metal ion binding"/>
    <property type="evidence" value="ECO:0007669"/>
    <property type="project" value="UniProtKB-KW"/>
</dbReference>
<keyword evidence="8 11" id="KW-1133">Transmembrane helix</keyword>
<dbReference type="Gene3D" id="2.30.42.10">
    <property type="match status" value="2"/>
</dbReference>
<proteinExistence type="inferred from homology"/>
<name>A0A1I3KUN5_9RHOB</name>
<dbReference type="InterPro" id="IPR008915">
    <property type="entry name" value="Peptidase_M50"/>
</dbReference>
<feature type="transmembrane region" description="Helical" evidence="11">
    <location>
        <begin position="387"/>
        <end position="409"/>
    </location>
</feature>
<dbReference type="GO" id="GO:0004222">
    <property type="term" value="F:metalloendopeptidase activity"/>
    <property type="evidence" value="ECO:0007669"/>
    <property type="project" value="InterPro"/>
</dbReference>
<feature type="transmembrane region" description="Helical" evidence="11">
    <location>
        <begin position="118"/>
        <end position="142"/>
    </location>
</feature>
<dbReference type="PANTHER" id="PTHR42837">
    <property type="entry name" value="REGULATOR OF SIGMA-E PROTEASE RSEP"/>
    <property type="match status" value="1"/>
</dbReference>
<feature type="domain" description="PDZ" evidence="12">
    <location>
        <begin position="203"/>
        <end position="273"/>
    </location>
</feature>